<evidence type="ECO:0008006" key="4">
    <source>
        <dbReference type="Google" id="ProtNLM"/>
    </source>
</evidence>
<name>A0A2M8VYL3_9BURK</name>
<sequence>MNIKKQHSRTSHFAALVVVTTALMLITPISAQAAWAVAVGGSYGGGWRPAAYGPGYSGWGHGWRGGYYGAGYGYPYGGAFYAPQVVYAAPPIVTYAPPQQPMVLASQPQAAVWYYCEASQQYFPYAQNCSTGWQVQPAMPPSSNTLQNERTRN</sequence>
<dbReference type="Proteomes" id="UP000229366">
    <property type="component" value="Unassembled WGS sequence"/>
</dbReference>
<gene>
    <name evidence="2" type="ORF">B0G85_0333</name>
</gene>
<evidence type="ECO:0000256" key="1">
    <source>
        <dbReference type="SAM" id="SignalP"/>
    </source>
</evidence>
<protein>
    <recommendedName>
        <fullName evidence="4">Proline-rich region</fullName>
    </recommendedName>
</protein>
<keyword evidence="3" id="KW-1185">Reference proteome</keyword>
<dbReference type="AlphaFoldDB" id="A0A2M8VYL3"/>
<dbReference type="RefSeq" id="WP_198508670.1">
    <property type="nucleotide sequence ID" value="NZ_CBCSBW010000001.1"/>
</dbReference>
<dbReference type="EMBL" id="PGTX01000001">
    <property type="protein sequence ID" value="PJI82943.1"/>
    <property type="molecule type" value="Genomic_DNA"/>
</dbReference>
<feature type="chain" id="PRO_5014767092" description="Proline-rich region" evidence="1">
    <location>
        <begin position="34"/>
        <end position="153"/>
    </location>
</feature>
<feature type="signal peptide" evidence="1">
    <location>
        <begin position="1"/>
        <end position="33"/>
    </location>
</feature>
<evidence type="ECO:0000313" key="2">
    <source>
        <dbReference type="EMBL" id="PJI82943.1"/>
    </source>
</evidence>
<reference evidence="2 3" key="1">
    <citation type="submission" date="2017-11" db="EMBL/GenBank/DDBJ databases">
        <title>Genomic Encyclopedia of Type Strains, Phase III (KMG-III): the genomes of soil and plant-associated and newly described type strains.</title>
        <authorList>
            <person name="Whitman W."/>
        </authorList>
    </citation>
    <scope>NUCLEOTIDE SEQUENCE [LARGE SCALE GENOMIC DNA]</scope>
    <source>
        <strain evidence="2 3">UB-Domo-W1</strain>
    </source>
</reference>
<evidence type="ECO:0000313" key="3">
    <source>
        <dbReference type="Proteomes" id="UP000229366"/>
    </source>
</evidence>
<keyword evidence="1" id="KW-0732">Signal</keyword>
<comment type="caution">
    <text evidence="2">The sequence shown here is derived from an EMBL/GenBank/DDBJ whole genome shotgun (WGS) entry which is preliminary data.</text>
</comment>
<accession>A0A2M8VYL3</accession>
<proteinExistence type="predicted"/>
<organism evidence="2 3">
    <name type="scientific">Polynucleobacter brandtiae</name>
    <dbReference type="NCBI Taxonomy" id="1938816"/>
    <lineage>
        <taxon>Bacteria</taxon>
        <taxon>Pseudomonadati</taxon>
        <taxon>Pseudomonadota</taxon>
        <taxon>Betaproteobacteria</taxon>
        <taxon>Burkholderiales</taxon>
        <taxon>Burkholderiaceae</taxon>
        <taxon>Polynucleobacter</taxon>
    </lineage>
</organism>